<evidence type="ECO:0000256" key="5">
    <source>
        <dbReference type="ARBA" id="ARBA00022882"/>
    </source>
</evidence>
<evidence type="ECO:0000313" key="18">
    <source>
        <dbReference type="Proteomes" id="UP000488956"/>
    </source>
</evidence>
<feature type="transmembrane region" description="Helical" evidence="14">
    <location>
        <begin position="960"/>
        <end position="981"/>
    </location>
</feature>
<feature type="transmembrane region" description="Helical" evidence="14">
    <location>
        <begin position="1311"/>
        <end position="1336"/>
    </location>
</feature>
<feature type="transmembrane region" description="Helical" evidence="14">
    <location>
        <begin position="1051"/>
        <end position="1070"/>
    </location>
</feature>
<feature type="region of interest" description="Disordered" evidence="13">
    <location>
        <begin position="813"/>
        <end position="885"/>
    </location>
</feature>
<feature type="transmembrane region" description="Helical" evidence="14">
    <location>
        <begin position="589"/>
        <end position="607"/>
    </location>
</feature>
<keyword evidence="3 14" id="KW-0812">Transmembrane</keyword>
<accession>A0A6G0LYI8</accession>
<dbReference type="GO" id="GO:0046872">
    <property type="term" value="F:metal ion binding"/>
    <property type="evidence" value="ECO:0007669"/>
    <property type="project" value="UniProtKB-KW"/>
</dbReference>
<dbReference type="PANTHER" id="PTHR10037">
    <property type="entry name" value="VOLTAGE-GATED CATION CHANNEL CALCIUM AND SODIUM"/>
    <property type="match status" value="1"/>
</dbReference>
<dbReference type="GO" id="GO:0001518">
    <property type="term" value="C:voltage-gated sodium channel complex"/>
    <property type="evidence" value="ECO:0007669"/>
    <property type="project" value="TreeGrafter"/>
</dbReference>
<feature type="domain" description="Ion transport" evidence="15">
    <location>
        <begin position="921"/>
        <end position="1229"/>
    </location>
</feature>
<keyword evidence="12" id="KW-0109">Calcium transport</keyword>
<sequence length="1710" mass="193393">MAPQDTLTRWKPVLNGFHFNVEWWRNDAKVSTISSDTLRYRNKSVNATTTGLLLHKFRVDTYTHRARNLSRANTRPTGSPELDTGGKNDVIQELINAAPGCYPGDDGSGDIADRYNFFAHRKRFLFSPCSLGFFHERSRFRQALIWCITWKRFDQFILFLILANSVILAIADYSKVDAQGDLDSSQSLRNAIVNSADTIFTVLFAIECTMKIVAMGLFGEQGAYLMDPWNWMDFLVVFIGILAVIPGIPNVSMLRIFRVLRPLRSLNAVAGMKKLVSALLKSIPELLTVVAFLSFLFFLYGVIGVQLWSGVLHPRCRLTPYPLRLDPDITFADFDDYKTMALSNYSLFPCVDEYNDQIPVGGSWSHDTSPWKIPRVCFWPVAEESPARTCALDDDQSRLCPDGQTCGSDYDAYGNFRFTHPDTSIFRRILESSTYSADLNWGFLHFDNIGSASLAIFQCITREGWSDIMYMLQDAGYGTIAVVYFVSFIILGSFFMLNLTLAVIWDNFSEASFIEAEEKKAQKKAKAALLALRAARVASDRIATSRVQILCGVIVNHWVFNVVQTALILLNTIILSLDQYPIDQKLNDTVEKINFALTLAFVIEALLKTSGLGWTGWFADRYNLFDAMVIVVSTAEMILSPPTFIRQQSTTSKTASFSGLRSFRLFALFKLARSWPSLQKLLTTMISTLHEVGDFSVLFLLFLYIYALIGMQTFANQFRFDEYGFPVDRNQAAAYVPRANFDTMLWYVVTVFQILTGENWNVVMLDGWRSSGWSAVLYFVSLVVLGNFIVLNLFLAILLGNFDESNDEERDAEREALKRRSRVAPATQSRRDITSLREGDFRSSTEETRSRTQSRGNLTGTRSRREAVSPSPNIFNDNSVTASGRRGSSFIKSRLGVHRSLFILALDNPIRKAAMRLLLHPQFDNFSLVLIIISTVELAIDNPLSSPDSMLANVLSGFDSVLTVLFMIEVVIKIIAYGFILHKGAYLRNSWNVMDFAITAVATFFMFQGSSQFKFVKTLRTFRALRPLRMINRNPGLKLVVSSLIASIPQILNVIMVCLLVFLIFSILAVNNLKGTFYSCQGDEFDALTTAQQEFIVSPRAWTNLTVAEQNWFDNSPADIVQMIFSSGESLTSRDMCKLLGATWTNTIPQNFDNVIHGIQTFFEMTTTEGWVTIMLTSVDATDIDMQPIPNHREHWTFFFISFILVGTFFVMQLFVGVVIENFNNMKEKLDGTYLLSHIQREWLNINEAMLNLRPVRRLKTPLNLTRRALFRLALSPTLEITIMGCVLLNTVFMAMDYFGEEDLYETGLNYLNYFFSGVFALEAVVKVIGLGKYYWKDPWNVFDFVVVLGTLFGVIYQMFGGSSVGAAASTVRSFRVGRLFRLVHSAPSLRQLFNTLLITLPSLANIGGLLFLVFFIYAAMGVQLFAKIKFGELITSTANFQSLLKAMITLVRCATGERWNDMMYELANQEDCTSDPPYDPNSCGISSDVDCIPLNGCGSPVAFIYLYSFTLLVTFILLNIFIAVILEGFAKEKDREDGVLLPQHYEAFVNSWSKFDPEATGFLEWHLLPSFLTTLEPPMGLGTNLRSSSSEIQDFVAYLDVPIYRGNKVFLNDVARRVGKFVIDELSGRQLEALPRSLNLEKRWRKYLTSRNIRKNDVSVHRMNQFTAAVLIHRSVNALVFREELNAGVQLFEKRSKARISELTTVTEL</sequence>
<comment type="similarity">
    <text evidence="12">Belongs to the calcium channel alpha-1 subunit (TC 1.A.1.11) family.</text>
</comment>
<protein>
    <recommendedName>
        <fullName evidence="19">Sodium channel protein type 5 subunit alpha</fullName>
    </recommendedName>
</protein>
<feature type="transmembrane region" description="Helical" evidence="14">
    <location>
        <begin position="156"/>
        <end position="174"/>
    </location>
</feature>
<feature type="transmembrane region" description="Helical" evidence="14">
    <location>
        <begin position="1342"/>
        <end position="1372"/>
    </location>
</feature>
<feature type="compositionally biased region" description="Polar residues" evidence="13">
    <location>
        <begin position="870"/>
        <end position="882"/>
    </location>
</feature>
<feature type="transmembrane region" description="Helical" evidence="14">
    <location>
        <begin position="1393"/>
        <end position="1421"/>
    </location>
</feature>
<keyword evidence="5 12" id="KW-0851">Voltage-gated channel</keyword>
<keyword evidence="2" id="KW-0813">Transport</keyword>
<feature type="transmembrane region" description="Helical" evidence="14">
    <location>
        <begin position="1281"/>
        <end position="1299"/>
    </location>
</feature>
<feature type="transmembrane region" description="Helical" evidence="14">
    <location>
        <begin position="695"/>
        <end position="715"/>
    </location>
</feature>
<dbReference type="SUPFAM" id="SSF81324">
    <property type="entry name" value="Voltage-gated potassium channels"/>
    <property type="match status" value="4"/>
</dbReference>
<feature type="transmembrane region" description="Helical" evidence="14">
    <location>
        <begin position="775"/>
        <end position="800"/>
    </location>
</feature>
<evidence type="ECO:0000256" key="13">
    <source>
        <dbReference type="SAM" id="MobiDB-lite"/>
    </source>
</evidence>
<dbReference type="InterPro" id="IPR002077">
    <property type="entry name" value="VDCCAlpha1"/>
</dbReference>
<evidence type="ECO:0000256" key="10">
    <source>
        <dbReference type="ARBA" id="ARBA00023303"/>
    </source>
</evidence>
<name>A0A6G0LYI8_9STRA</name>
<feature type="domain" description="Ion transport" evidence="15">
    <location>
        <begin position="151"/>
        <end position="511"/>
    </location>
</feature>
<evidence type="ECO:0000256" key="6">
    <source>
        <dbReference type="ARBA" id="ARBA00022989"/>
    </source>
</evidence>
<feature type="compositionally biased region" description="Basic and acidic residues" evidence="13">
    <location>
        <begin position="829"/>
        <end position="850"/>
    </location>
</feature>
<keyword evidence="11" id="KW-0479">Metal-binding</keyword>
<evidence type="ECO:0000256" key="11">
    <source>
        <dbReference type="PIRSR" id="PIRSR602077-1"/>
    </source>
</evidence>
<organism evidence="17 18">
    <name type="scientific">Phytophthora fragariae</name>
    <dbReference type="NCBI Taxonomy" id="53985"/>
    <lineage>
        <taxon>Eukaryota</taxon>
        <taxon>Sar</taxon>
        <taxon>Stramenopiles</taxon>
        <taxon>Oomycota</taxon>
        <taxon>Peronosporomycetes</taxon>
        <taxon>Peronosporales</taxon>
        <taxon>Peronosporaceae</taxon>
        <taxon>Phytophthora</taxon>
    </lineage>
</organism>
<proteinExistence type="inferred from homology"/>
<evidence type="ECO:0008006" key="19">
    <source>
        <dbReference type="Google" id="ProtNLM"/>
    </source>
</evidence>
<keyword evidence="6 14" id="KW-1133">Transmembrane helix</keyword>
<keyword evidence="7" id="KW-0406">Ion transport</keyword>
<comment type="subcellular location">
    <subcellularLocation>
        <location evidence="1 12">Membrane</location>
        <topology evidence="1 12">Multi-pass membrane protein</topology>
    </subcellularLocation>
</comment>
<evidence type="ECO:0000256" key="3">
    <source>
        <dbReference type="ARBA" id="ARBA00022692"/>
    </source>
</evidence>
<keyword evidence="10" id="KW-0407">Ion channel</keyword>
<dbReference type="PANTHER" id="PTHR10037:SF62">
    <property type="entry name" value="SODIUM CHANNEL PROTEIN 60E"/>
    <property type="match status" value="1"/>
</dbReference>
<feature type="domain" description="Ion transport" evidence="15">
    <location>
        <begin position="1277"/>
        <end position="1537"/>
    </location>
</feature>
<feature type="domain" description="Ion transport" evidence="15">
    <location>
        <begin position="558"/>
        <end position="809"/>
    </location>
</feature>
<dbReference type="GO" id="GO:0005248">
    <property type="term" value="F:voltage-gated sodium channel activity"/>
    <property type="evidence" value="ECO:0007669"/>
    <property type="project" value="TreeGrafter"/>
</dbReference>
<dbReference type="EMBL" id="QXFX01000051">
    <property type="protein sequence ID" value="KAE9135780.1"/>
    <property type="molecule type" value="Genomic_DNA"/>
</dbReference>
<evidence type="ECO:0000256" key="7">
    <source>
        <dbReference type="ARBA" id="ARBA00023065"/>
    </source>
</evidence>
<dbReference type="Pfam" id="PF00520">
    <property type="entry name" value="Ion_trans"/>
    <property type="match status" value="4"/>
</dbReference>
<evidence type="ECO:0000256" key="14">
    <source>
        <dbReference type="SAM" id="Phobius"/>
    </source>
</evidence>
<evidence type="ECO:0000256" key="4">
    <source>
        <dbReference type="ARBA" id="ARBA00022737"/>
    </source>
</evidence>
<feature type="transmembrane region" description="Helical" evidence="14">
    <location>
        <begin position="735"/>
        <end position="755"/>
    </location>
</feature>
<dbReference type="Gene3D" id="1.10.238.10">
    <property type="entry name" value="EF-hand"/>
    <property type="match status" value="1"/>
</dbReference>
<feature type="transmembrane region" description="Helical" evidence="14">
    <location>
        <begin position="1196"/>
        <end position="1220"/>
    </location>
</feature>
<feature type="transmembrane region" description="Helical" evidence="14">
    <location>
        <begin position="286"/>
        <end position="308"/>
    </location>
</feature>
<feature type="transmembrane region" description="Helical" evidence="14">
    <location>
        <begin position="481"/>
        <end position="505"/>
    </location>
</feature>
<feature type="binding site" evidence="11">
    <location>
        <position position="758"/>
    </location>
    <ligand>
        <name>Ca(2+)</name>
        <dbReference type="ChEBI" id="CHEBI:29108"/>
    </ligand>
</feature>
<dbReference type="InterPro" id="IPR005821">
    <property type="entry name" value="Ion_trans_dom"/>
</dbReference>
<evidence type="ECO:0000256" key="2">
    <source>
        <dbReference type="ARBA" id="ARBA00022448"/>
    </source>
</evidence>
<keyword evidence="12" id="KW-0107">Calcium channel</keyword>
<evidence type="ECO:0000313" key="17">
    <source>
        <dbReference type="EMBL" id="KAE9135780.1"/>
    </source>
</evidence>
<feature type="domain" description="Voltage-dependent L-type calcium channel IQ-associated" evidence="16">
    <location>
        <begin position="1549"/>
        <end position="1590"/>
    </location>
</feature>
<dbReference type="Gene3D" id="1.20.120.350">
    <property type="entry name" value="Voltage-gated potassium channels. Chain C"/>
    <property type="match status" value="4"/>
</dbReference>
<gene>
    <name evidence="17" type="ORF">PF010_g1946</name>
</gene>
<dbReference type="PRINTS" id="PR00167">
    <property type="entry name" value="CACHANNEL"/>
</dbReference>
<feature type="transmembrane region" description="Helical" evidence="14">
    <location>
        <begin position="558"/>
        <end position="577"/>
    </location>
</feature>
<keyword evidence="9" id="KW-0325">Glycoprotein</keyword>
<evidence type="ECO:0000256" key="8">
    <source>
        <dbReference type="ARBA" id="ARBA00023136"/>
    </source>
</evidence>
<feature type="binding site" evidence="11">
    <location>
        <position position="1169"/>
    </location>
    <ligand>
        <name>Ca(2+)</name>
        <dbReference type="ChEBI" id="CHEBI:29108"/>
    </ligand>
</feature>
<evidence type="ECO:0000259" key="15">
    <source>
        <dbReference type="Pfam" id="PF00520"/>
    </source>
</evidence>
<dbReference type="InterPro" id="IPR027359">
    <property type="entry name" value="Volt_channel_dom_sf"/>
</dbReference>
<comment type="caution">
    <text evidence="17">The sequence shown here is derived from an EMBL/GenBank/DDBJ whole genome shotgun (WGS) entry which is preliminary data.</text>
</comment>
<feature type="binding site" evidence="11">
    <location>
        <position position="463"/>
    </location>
    <ligand>
        <name>Ca(2+)</name>
        <dbReference type="ChEBI" id="CHEBI:29108"/>
    </ligand>
</feature>
<evidence type="ECO:0000259" key="16">
    <source>
        <dbReference type="Pfam" id="PF16905"/>
    </source>
</evidence>
<evidence type="ECO:0000256" key="12">
    <source>
        <dbReference type="RuleBase" id="RU003808"/>
    </source>
</evidence>
<evidence type="ECO:0000256" key="1">
    <source>
        <dbReference type="ARBA" id="ARBA00004141"/>
    </source>
</evidence>
<keyword evidence="4" id="KW-0677">Repeat</keyword>
<dbReference type="Proteomes" id="UP000488956">
    <property type="component" value="Unassembled WGS sequence"/>
</dbReference>
<dbReference type="FunFam" id="1.20.120.350:FF:000009">
    <property type="entry name" value="Voltage-dependent T-type calcium channel subunit alpha"/>
    <property type="match status" value="1"/>
</dbReference>
<keyword evidence="11 12" id="KW-0106">Calcium</keyword>
<feature type="transmembrane region" description="Helical" evidence="14">
    <location>
        <begin position="231"/>
        <end position="248"/>
    </location>
</feature>
<feature type="transmembrane region" description="Helical" evidence="14">
    <location>
        <begin position="993"/>
        <end position="1010"/>
    </location>
</feature>
<feature type="transmembrane region" description="Helical" evidence="14">
    <location>
        <begin position="1505"/>
        <end position="1527"/>
    </location>
</feature>
<dbReference type="GO" id="GO:0005891">
    <property type="term" value="C:voltage-gated calcium channel complex"/>
    <property type="evidence" value="ECO:0007669"/>
    <property type="project" value="InterPro"/>
</dbReference>
<dbReference type="InterPro" id="IPR031649">
    <property type="entry name" value="GPHH_dom"/>
</dbReference>
<reference evidence="17 18" key="1">
    <citation type="submission" date="2018-09" db="EMBL/GenBank/DDBJ databases">
        <title>Genomic investigation of the strawberry pathogen Phytophthora fragariae indicates pathogenicity is determined by transcriptional variation in three key races.</title>
        <authorList>
            <person name="Adams T.M."/>
            <person name="Armitage A.D."/>
            <person name="Sobczyk M.K."/>
            <person name="Bates H.J."/>
            <person name="Dunwell J.M."/>
            <person name="Nellist C.F."/>
            <person name="Harrison R.J."/>
        </authorList>
    </citation>
    <scope>NUCLEOTIDE SEQUENCE [LARGE SCALE GENOMIC DNA]</scope>
    <source>
        <strain evidence="17 18">ONT-3</strain>
    </source>
</reference>
<evidence type="ECO:0000256" key="9">
    <source>
        <dbReference type="ARBA" id="ARBA00023180"/>
    </source>
</evidence>
<dbReference type="GO" id="GO:0005245">
    <property type="term" value="F:voltage-gated calcium channel activity"/>
    <property type="evidence" value="ECO:0007669"/>
    <property type="project" value="InterPro"/>
</dbReference>
<keyword evidence="8 14" id="KW-0472">Membrane</keyword>
<dbReference type="Pfam" id="PF16905">
    <property type="entry name" value="GPHH"/>
    <property type="match status" value="1"/>
</dbReference>
<dbReference type="Gene3D" id="1.10.287.70">
    <property type="match status" value="4"/>
</dbReference>
<dbReference type="InterPro" id="IPR043203">
    <property type="entry name" value="VGCC_Ca_Na"/>
</dbReference>